<gene>
    <name evidence="1" type="ORF">KIV56_03960</name>
</gene>
<proteinExistence type="predicted"/>
<organism evidence="1 2">
    <name type="scientific">Cryobacterium breve</name>
    <dbReference type="NCBI Taxonomy" id="1259258"/>
    <lineage>
        <taxon>Bacteria</taxon>
        <taxon>Bacillati</taxon>
        <taxon>Actinomycetota</taxon>
        <taxon>Actinomycetes</taxon>
        <taxon>Micrococcales</taxon>
        <taxon>Microbacteriaceae</taxon>
        <taxon>Cryobacterium</taxon>
    </lineage>
</organism>
<dbReference type="RefSeq" id="WP_281535260.1">
    <property type="nucleotide sequence ID" value="NZ_CP075584.1"/>
</dbReference>
<evidence type="ECO:0000313" key="1">
    <source>
        <dbReference type="EMBL" id="WBM80592.1"/>
    </source>
</evidence>
<dbReference type="Proteomes" id="UP001212421">
    <property type="component" value="Chromosome"/>
</dbReference>
<protein>
    <submittedName>
        <fullName evidence="1">Uncharacterized protein</fullName>
    </submittedName>
</protein>
<evidence type="ECO:0000313" key="2">
    <source>
        <dbReference type="Proteomes" id="UP001212421"/>
    </source>
</evidence>
<reference evidence="1 2" key="1">
    <citation type="submission" date="2021-05" db="EMBL/GenBank/DDBJ databases">
        <authorList>
            <person name="Kumar R."/>
            <person name="Kumar A."/>
            <person name="Mukhia S."/>
        </authorList>
    </citation>
    <scope>NUCLEOTIDE SEQUENCE [LARGE SCALE GENOMIC DNA]</scope>
    <source>
        <strain evidence="1 2">ERMR7:08</strain>
    </source>
</reference>
<sequence>MTETLALAGVLPGRGLLHLPGDHVVEGVAGMDLDWRATVAFADRSFPNIAILLAFKRFSVPKILNRIRLLGTEALNADVVIGKIDVQTLRSQPASQPGRA</sequence>
<keyword evidence="2" id="KW-1185">Reference proteome</keyword>
<name>A0ABY7NF06_9MICO</name>
<dbReference type="EMBL" id="CP075584">
    <property type="protein sequence ID" value="WBM80592.1"/>
    <property type="molecule type" value="Genomic_DNA"/>
</dbReference>
<accession>A0ABY7NF06</accession>